<comment type="subcellular location">
    <subcellularLocation>
        <location evidence="1">Mitochondrion</location>
    </subcellularLocation>
</comment>
<dbReference type="PRINTS" id="PR01040">
    <property type="entry name" value="TRNASYNTHTYR"/>
</dbReference>
<dbReference type="InterPro" id="IPR014729">
    <property type="entry name" value="Rossmann-like_a/b/a_fold"/>
</dbReference>
<keyword evidence="13" id="KW-1185">Reference proteome</keyword>
<keyword evidence="8 11" id="KW-0030">Aminoacyl-tRNA synthetase</keyword>
<dbReference type="GO" id="GO:0004831">
    <property type="term" value="F:tyrosine-tRNA ligase activity"/>
    <property type="evidence" value="ECO:0007669"/>
    <property type="project" value="UniProtKB-EC"/>
</dbReference>
<sequence>MQLKERKISTTLLLIVCKMAFSRRSWPQRCGFLVIGSTVSRIWLTSQYCAEMSALPQFRRVDGVLQRCGVFRFRHLCKQLSTSTLSCSPLANYFSELKTRGLVQMSYPSNLDTDFKGDLLALPPVAYAGFDPTAKSLHIGNLLIVVNLLRSAQFGVRPIAVVGGATALIGDPSGRSAERETQDKDILMENAKTITAQLKSIGNNVLKEEITVVDNNEWFKEMPMVDYLRNCKQLRVGEMLRMGAVRARLEGSGISFTEFSYQTMQAYDWAMLLKKYDCRFQIGGSDQLGHLNIGAHYIKRTCGEKFAAGVCLPLVTDSAGNKLGKSVGGGDVWLSAELTSPFHFYQFLRQLHDTEAEQMYKLYSLAPWEDVLSKIQEHRSNLGKWIAQDALAIELTQIVHGNEGLCTAQRCSRALFQGSMTDVRSLSRTELVTLFGNTIKVARSEVGTMGDLADRTRTDSIKGSALMTKGAFKVNGEKIIDNTTPLVFERIVLPNANDLTLICWGGCAEYMSAGRAHSKLQLLVLKTYRDFLRAARPLDQSVRQQVQTEFREAAKRYHPSDILLIEHNLRRANNQLKQLKTGSVTSIGNITIKRKQENDGGS</sequence>
<dbReference type="InterPro" id="IPR024088">
    <property type="entry name" value="Tyr-tRNA-ligase_bac-type"/>
</dbReference>
<dbReference type="GO" id="GO:0006437">
    <property type="term" value="P:tyrosyl-tRNA aminoacylation"/>
    <property type="evidence" value="ECO:0007669"/>
    <property type="project" value="InterPro"/>
</dbReference>
<dbReference type="Gene3D" id="3.40.50.620">
    <property type="entry name" value="HUPs"/>
    <property type="match status" value="1"/>
</dbReference>
<evidence type="ECO:0000256" key="1">
    <source>
        <dbReference type="ARBA" id="ARBA00004173"/>
    </source>
</evidence>
<evidence type="ECO:0000313" key="13">
    <source>
        <dbReference type="Proteomes" id="UP001331761"/>
    </source>
</evidence>
<dbReference type="EMBL" id="WIXE01016159">
    <property type="protein sequence ID" value="KAK5972890.1"/>
    <property type="molecule type" value="Genomic_DNA"/>
</dbReference>
<keyword evidence="3 11" id="KW-0436">Ligase</keyword>
<name>A0AAN8F9H1_TRICO</name>
<dbReference type="PANTHER" id="PTHR11766">
    <property type="entry name" value="TYROSYL-TRNA SYNTHETASE"/>
    <property type="match status" value="1"/>
</dbReference>
<keyword evidence="4 11" id="KW-0547">Nucleotide-binding</keyword>
<dbReference type="SUPFAM" id="SSF52374">
    <property type="entry name" value="Nucleotidylyl transferase"/>
    <property type="match status" value="1"/>
</dbReference>
<dbReference type="CDD" id="cd20268">
    <property type="entry name" value="Complex1_LYR_SDHAF1_LYRM8"/>
    <property type="match status" value="1"/>
</dbReference>
<dbReference type="InterPro" id="IPR001412">
    <property type="entry name" value="aa-tRNA-synth_I_CS"/>
</dbReference>
<dbReference type="EC" id="6.1.1.1" evidence="2 11"/>
<gene>
    <name evidence="12" type="ORF">GCK32_003042</name>
</gene>
<accession>A0AAN8F9H1</accession>
<dbReference type="Gene3D" id="1.10.240.10">
    <property type="entry name" value="Tyrosyl-Transfer RNA Synthetase"/>
    <property type="match status" value="1"/>
</dbReference>
<dbReference type="Pfam" id="PF00579">
    <property type="entry name" value="tRNA-synt_1b"/>
    <property type="match status" value="1"/>
</dbReference>
<keyword evidence="6 11" id="KW-0648">Protein biosynthesis</keyword>
<evidence type="ECO:0000256" key="7">
    <source>
        <dbReference type="ARBA" id="ARBA00023128"/>
    </source>
</evidence>
<dbReference type="GO" id="GO:0005829">
    <property type="term" value="C:cytosol"/>
    <property type="evidence" value="ECO:0007669"/>
    <property type="project" value="TreeGrafter"/>
</dbReference>
<dbReference type="GO" id="GO:0005524">
    <property type="term" value="F:ATP binding"/>
    <property type="evidence" value="ECO:0007669"/>
    <property type="project" value="UniProtKB-KW"/>
</dbReference>
<evidence type="ECO:0000256" key="8">
    <source>
        <dbReference type="ARBA" id="ARBA00023146"/>
    </source>
</evidence>
<dbReference type="PANTHER" id="PTHR11766:SF0">
    <property type="entry name" value="TYROSINE--TRNA LIGASE, MITOCHONDRIAL"/>
    <property type="match status" value="1"/>
</dbReference>
<evidence type="ECO:0000313" key="12">
    <source>
        <dbReference type="EMBL" id="KAK5972890.1"/>
    </source>
</evidence>
<dbReference type="Proteomes" id="UP001331761">
    <property type="component" value="Unassembled WGS sequence"/>
</dbReference>
<dbReference type="InterPro" id="IPR045295">
    <property type="entry name" value="Complex1_LYR_SDHAF1_LYRM8"/>
</dbReference>
<dbReference type="CDD" id="cd00805">
    <property type="entry name" value="TyrRS_core"/>
    <property type="match status" value="1"/>
</dbReference>
<keyword evidence="5 11" id="KW-0067">ATP-binding</keyword>
<evidence type="ECO:0000256" key="10">
    <source>
        <dbReference type="ARBA" id="ARBA00048248"/>
    </source>
</evidence>
<comment type="similarity">
    <text evidence="11">Belongs to the class-I aminoacyl-tRNA synthetase family.</text>
</comment>
<keyword evidence="7" id="KW-0496">Mitochondrion</keyword>
<dbReference type="GO" id="GO:0005739">
    <property type="term" value="C:mitochondrion"/>
    <property type="evidence" value="ECO:0007669"/>
    <property type="project" value="UniProtKB-SubCell"/>
</dbReference>
<evidence type="ECO:0000256" key="5">
    <source>
        <dbReference type="ARBA" id="ARBA00022840"/>
    </source>
</evidence>
<evidence type="ECO:0000256" key="11">
    <source>
        <dbReference type="RuleBase" id="RU361234"/>
    </source>
</evidence>
<evidence type="ECO:0000256" key="2">
    <source>
        <dbReference type="ARBA" id="ARBA00013160"/>
    </source>
</evidence>
<protein>
    <recommendedName>
        <fullName evidence="2 11">Tyrosine--tRNA ligase</fullName>
        <ecNumber evidence="2 11">6.1.1.1</ecNumber>
    </recommendedName>
    <alternativeName>
        <fullName evidence="9 11">Tyrosyl-tRNA synthetase</fullName>
    </alternativeName>
</protein>
<comment type="catalytic activity">
    <reaction evidence="10 11">
        <text>tRNA(Tyr) + L-tyrosine + ATP = L-tyrosyl-tRNA(Tyr) + AMP + diphosphate + H(+)</text>
        <dbReference type="Rhea" id="RHEA:10220"/>
        <dbReference type="Rhea" id="RHEA-COMP:9706"/>
        <dbReference type="Rhea" id="RHEA-COMP:9707"/>
        <dbReference type="ChEBI" id="CHEBI:15378"/>
        <dbReference type="ChEBI" id="CHEBI:30616"/>
        <dbReference type="ChEBI" id="CHEBI:33019"/>
        <dbReference type="ChEBI" id="CHEBI:58315"/>
        <dbReference type="ChEBI" id="CHEBI:78442"/>
        <dbReference type="ChEBI" id="CHEBI:78536"/>
        <dbReference type="ChEBI" id="CHEBI:456215"/>
        <dbReference type="EC" id="6.1.1.1"/>
    </reaction>
</comment>
<evidence type="ECO:0000256" key="6">
    <source>
        <dbReference type="ARBA" id="ARBA00022917"/>
    </source>
</evidence>
<dbReference type="AlphaFoldDB" id="A0AAN8F9H1"/>
<dbReference type="InterPro" id="IPR002305">
    <property type="entry name" value="aa-tRNA-synth_Ic"/>
</dbReference>
<evidence type="ECO:0000256" key="9">
    <source>
        <dbReference type="ARBA" id="ARBA00033323"/>
    </source>
</evidence>
<dbReference type="InterPro" id="IPR002307">
    <property type="entry name" value="Tyr-tRNA-ligase"/>
</dbReference>
<dbReference type="NCBIfam" id="TIGR00234">
    <property type="entry name" value="tyrS"/>
    <property type="match status" value="1"/>
</dbReference>
<evidence type="ECO:0000256" key="4">
    <source>
        <dbReference type="ARBA" id="ARBA00022741"/>
    </source>
</evidence>
<evidence type="ECO:0000256" key="3">
    <source>
        <dbReference type="ARBA" id="ARBA00022598"/>
    </source>
</evidence>
<comment type="caution">
    <text evidence="12">The sequence shown here is derived from an EMBL/GenBank/DDBJ whole genome shotgun (WGS) entry which is preliminary data.</text>
</comment>
<dbReference type="PROSITE" id="PS00178">
    <property type="entry name" value="AA_TRNA_LIGASE_I"/>
    <property type="match status" value="1"/>
</dbReference>
<reference evidence="12 13" key="1">
    <citation type="submission" date="2019-10" db="EMBL/GenBank/DDBJ databases">
        <title>Assembly and Annotation for the nematode Trichostrongylus colubriformis.</title>
        <authorList>
            <person name="Martin J."/>
        </authorList>
    </citation>
    <scope>NUCLEOTIDE SEQUENCE [LARGE SCALE GENOMIC DNA]</scope>
    <source>
        <strain evidence="12">G859</strain>
        <tissue evidence="12">Whole worm</tissue>
    </source>
</reference>
<organism evidence="12 13">
    <name type="scientific">Trichostrongylus colubriformis</name>
    <name type="common">Black scour worm</name>
    <dbReference type="NCBI Taxonomy" id="6319"/>
    <lineage>
        <taxon>Eukaryota</taxon>
        <taxon>Metazoa</taxon>
        <taxon>Ecdysozoa</taxon>
        <taxon>Nematoda</taxon>
        <taxon>Chromadorea</taxon>
        <taxon>Rhabditida</taxon>
        <taxon>Rhabditina</taxon>
        <taxon>Rhabditomorpha</taxon>
        <taxon>Strongyloidea</taxon>
        <taxon>Trichostrongylidae</taxon>
        <taxon>Trichostrongylus</taxon>
    </lineage>
</organism>
<proteinExistence type="inferred from homology"/>
<dbReference type="GO" id="GO:0034553">
    <property type="term" value="P:mitochondrial respiratory chain complex II assembly"/>
    <property type="evidence" value="ECO:0007669"/>
    <property type="project" value="InterPro"/>
</dbReference>